<dbReference type="RefSeq" id="WP_233925779.1">
    <property type="nucleotide sequence ID" value="NZ_JAJVKT010000009.1"/>
</dbReference>
<dbReference type="InterPro" id="IPR000182">
    <property type="entry name" value="GNAT_dom"/>
</dbReference>
<dbReference type="InterPro" id="IPR050832">
    <property type="entry name" value="Bact_Acetyltransf"/>
</dbReference>
<sequence>MKIAPIDPGLPEVATLLEQSDRYMAALYPAESNHLESVTDLSQPNVALFGCFVDGALAGCSAVKLLEDEEMRYGEIKRLFVASAYRRRGISNALMEKVEQYLVERGVQAARLEVGISQPEALSLYRNRGYVKRTPFGCYRHDPLSAFMEKTLLPGPVTR</sequence>
<feature type="domain" description="N-acetyltransferase" evidence="3">
    <location>
        <begin position="1"/>
        <end position="153"/>
    </location>
</feature>
<dbReference type="AlphaFoldDB" id="A0A9Q3ZHH2"/>
<dbReference type="InterPro" id="IPR016181">
    <property type="entry name" value="Acyl_CoA_acyltransferase"/>
</dbReference>
<dbReference type="PANTHER" id="PTHR43877">
    <property type="entry name" value="AMINOALKYLPHOSPHONATE N-ACETYLTRANSFERASE-RELATED-RELATED"/>
    <property type="match status" value="1"/>
</dbReference>
<keyword evidence="1" id="KW-0808">Transferase</keyword>
<dbReference type="GO" id="GO:0016747">
    <property type="term" value="F:acyltransferase activity, transferring groups other than amino-acyl groups"/>
    <property type="evidence" value="ECO:0007669"/>
    <property type="project" value="InterPro"/>
</dbReference>
<dbReference type="PANTHER" id="PTHR43877:SF2">
    <property type="entry name" value="AMINOALKYLPHOSPHONATE N-ACETYLTRANSFERASE-RELATED"/>
    <property type="match status" value="1"/>
</dbReference>
<comment type="caution">
    <text evidence="4">The sequence shown here is derived from an EMBL/GenBank/DDBJ whole genome shotgun (WGS) entry which is preliminary data.</text>
</comment>
<gene>
    <name evidence="4" type="ORF">LZG35_09460</name>
</gene>
<keyword evidence="2" id="KW-0012">Acyltransferase</keyword>
<organism evidence="4 5">
    <name type="scientific">Alloalcanivorax xenomutans</name>
    <dbReference type="NCBI Taxonomy" id="1094342"/>
    <lineage>
        <taxon>Bacteria</taxon>
        <taxon>Pseudomonadati</taxon>
        <taxon>Pseudomonadota</taxon>
        <taxon>Gammaproteobacteria</taxon>
        <taxon>Oceanospirillales</taxon>
        <taxon>Alcanivoracaceae</taxon>
        <taxon>Alloalcanivorax</taxon>
    </lineage>
</organism>
<dbReference type="CDD" id="cd04301">
    <property type="entry name" value="NAT_SF"/>
    <property type="match status" value="1"/>
</dbReference>
<dbReference type="PROSITE" id="PS51186">
    <property type="entry name" value="GNAT"/>
    <property type="match status" value="1"/>
</dbReference>
<dbReference type="EMBL" id="JAJVKT010000009">
    <property type="protein sequence ID" value="MCE7508862.1"/>
    <property type="molecule type" value="Genomic_DNA"/>
</dbReference>
<protein>
    <submittedName>
        <fullName evidence="4">GNAT family N-acetyltransferase</fullName>
    </submittedName>
</protein>
<accession>A0A9Q3ZHH2</accession>
<proteinExistence type="predicted"/>
<evidence type="ECO:0000313" key="4">
    <source>
        <dbReference type="EMBL" id="MCE7508862.1"/>
    </source>
</evidence>
<evidence type="ECO:0000256" key="1">
    <source>
        <dbReference type="ARBA" id="ARBA00022679"/>
    </source>
</evidence>
<dbReference type="Pfam" id="PF00583">
    <property type="entry name" value="Acetyltransf_1"/>
    <property type="match status" value="1"/>
</dbReference>
<evidence type="ECO:0000313" key="5">
    <source>
        <dbReference type="Proteomes" id="UP001107961"/>
    </source>
</evidence>
<evidence type="ECO:0000256" key="2">
    <source>
        <dbReference type="ARBA" id="ARBA00023315"/>
    </source>
</evidence>
<name>A0A9Q3ZHH2_9GAMM</name>
<evidence type="ECO:0000259" key="3">
    <source>
        <dbReference type="PROSITE" id="PS51186"/>
    </source>
</evidence>
<dbReference type="SUPFAM" id="SSF55729">
    <property type="entry name" value="Acyl-CoA N-acyltransferases (Nat)"/>
    <property type="match status" value="1"/>
</dbReference>
<keyword evidence="5" id="KW-1185">Reference proteome</keyword>
<reference evidence="4" key="1">
    <citation type="submission" date="2022-01" db="EMBL/GenBank/DDBJ databases">
        <authorList>
            <person name="Karlyshev A.V."/>
            <person name="Jaspars M."/>
        </authorList>
    </citation>
    <scope>NUCLEOTIDE SEQUENCE</scope>
    <source>
        <strain evidence="4">AGSA3-2</strain>
    </source>
</reference>
<dbReference type="Gene3D" id="3.40.630.30">
    <property type="match status" value="1"/>
</dbReference>
<dbReference type="Proteomes" id="UP001107961">
    <property type="component" value="Unassembled WGS sequence"/>
</dbReference>